<feature type="binding site" evidence="12 13">
    <location>
        <begin position="26"/>
        <end position="28"/>
    </location>
    <ligand>
        <name>substrate</name>
    </ligand>
</feature>
<dbReference type="OrthoDB" id="9808460at2"/>
<feature type="binding site" evidence="13">
    <location>
        <position position="120"/>
    </location>
    <ligand>
        <name>(2R)-3-phosphoglycerate</name>
        <dbReference type="ChEBI" id="CHEBI:58272"/>
    </ligand>
</feature>
<evidence type="ECO:0000313" key="16">
    <source>
        <dbReference type="EMBL" id="VVE09312.1"/>
    </source>
</evidence>
<dbReference type="HAMAP" id="MF_00145">
    <property type="entry name" value="Phosphoglyc_kinase"/>
    <property type="match status" value="1"/>
</dbReference>
<feature type="binding site" evidence="12 14">
    <location>
        <position position="204"/>
    </location>
    <ligand>
        <name>ATP</name>
        <dbReference type="ChEBI" id="CHEBI:30616"/>
    </ligand>
</feature>
<accession>A0A5E4VAM2</accession>
<name>A0A5E4VAM2_9BURK</name>
<evidence type="ECO:0000256" key="12">
    <source>
        <dbReference type="HAMAP-Rule" id="MF_00145"/>
    </source>
</evidence>
<feature type="binding site" evidence="12">
    <location>
        <position position="42"/>
    </location>
    <ligand>
        <name>substrate</name>
    </ligand>
</feature>
<keyword evidence="8 12" id="KW-0808">Transferase</keyword>
<dbReference type="InterPro" id="IPR036043">
    <property type="entry name" value="Phosphoglycerate_kinase_sf"/>
</dbReference>
<dbReference type="FunFam" id="3.40.50.1260:FF:000001">
    <property type="entry name" value="Phosphoglycerate kinase"/>
    <property type="match status" value="1"/>
</dbReference>
<dbReference type="Proteomes" id="UP000384354">
    <property type="component" value="Unassembled WGS sequence"/>
</dbReference>
<dbReference type="SUPFAM" id="SSF53748">
    <property type="entry name" value="Phosphoglycerate kinase"/>
    <property type="match status" value="1"/>
</dbReference>
<dbReference type="Pfam" id="PF00162">
    <property type="entry name" value="PGK"/>
    <property type="match status" value="1"/>
</dbReference>
<dbReference type="UniPathway" id="UPA00109">
    <property type="reaction ID" value="UER00185"/>
</dbReference>
<evidence type="ECO:0000256" key="7">
    <source>
        <dbReference type="ARBA" id="ARBA00022490"/>
    </source>
</evidence>
<dbReference type="EC" id="2.7.2.3" evidence="6 12"/>
<evidence type="ECO:0000256" key="10">
    <source>
        <dbReference type="ARBA" id="ARBA00022777"/>
    </source>
</evidence>
<feature type="binding site" evidence="12 13">
    <location>
        <begin position="65"/>
        <end position="68"/>
    </location>
    <ligand>
        <name>substrate</name>
    </ligand>
</feature>
<comment type="caution">
    <text evidence="12">Lacks conserved residue(s) required for the propagation of feature annotation.</text>
</comment>
<dbReference type="EMBL" id="CABPSL010000008">
    <property type="protein sequence ID" value="VVE09312.1"/>
    <property type="molecule type" value="Genomic_DNA"/>
</dbReference>
<dbReference type="PRINTS" id="PR00477">
    <property type="entry name" value="PHGLYCKINASE"/>
</dbReference>
<feature type="binding site" evidence="12 14">
    <location>
        <begin position="352"/>
        <end position="355"/>
    </location>
    <ligand>
        <name>ATP</name>
        <dbReference type="ChEBI" id="CHEBI:30616"/>
    </ligand>
</feature>
<dbReference type="PROSITE" id="PS00111">
    <property type="entry name" value="PGLYCERATE_KINASE"/>
    <property type="match status" value="1"/>
</dbReference>
<keyword evidence="7 12" id="KW-0963">Cytoplasm</keyword>
<evidence type="ECO:0000313" key="17">
    <source>
        <dbReference type="Proteomes" id="UP000384354"/>
    </source>
</evidence>
<dbReference type="InterPro" id="IPR015824">
    <property type="entry name" value="Phosphoglycerate_kinase_N"/>
</dbReference>
<dbReference type="GO" id="GO:0043531">
    <property type="term" value="F:ADP binding"/>
    <property type="evidence" value="ECO:0007669"/>
    <property type="project" value="TreeGrafter"/>
</dbReference>
<dbReference type="InterPro" id="IPR001576">
    <property type="entry name" value="Phosphoglycerate_kinase"/>
</dbReference>
<evidence type="ECO:0000256" key="9">
    <source>
        <dbReference type="ARBA" id="ARBA00022741"/>
    </source>
</evidence>
<dbReference type="PIRSF" id="PIRSF000724">
    <property type="entry name" value="Pgk"/>
    <property type="match status" value="1"/>
</dbReference>
<dbReference type="GO" id="GO:0006096">
    <property type="term" value="P:glycolytic process"/>
    <property type="evidence" value="ECO:0007669"/>
    <property type="project" value="UniProtKB-UniRule"/>
</dbReference>
<comment type="subunit">
    <text evidence="5 12">Monomer.</text>
</comment>
<dbReference type="Gene3D" id="3.40.50.1260">
    <property type="entry name" value="Phosphoglycerate kinase, N-terminal domain"/>
    <property type="match status" value="2"/>
</dbReference>
<feature type="binding site" evidence="13">
    <location>
        <position position="42"/>
    </location>
    <ligand>
        <name>(2R)-3-phosphoglycerate</name>
        <dbReference type="ChEBI" id="CHEBI:58272"/>
    </ligand>
</feature>
<dbReference type="GO" id="GO:0004618">
    <property type="term" value="F:phosphoglycerate kinase activity"/>
    <property type="evidence" value="ECO:0007669"/>
    <property type="project" value="UniProtKB-UniRule"/>
</dbReference>
<evidence type="ECO:0000256" key="15">
    <source>
        <dbReference type="RuleBase" id="RU000532"/>
    </source>
</evidence>
<dbReference type="InterPro" id="IPR015911">
    <property type="entry name" value="Phosphoglycerate_kinase_CS"/>
</dbReference>
<dbReference type="GO" id="GO:0006094">
    <property type="term" value="P:gluconeogenesis"/>
    <property type="evidence" value="ECO:0007669"/>
    <property type="project" value="TreeGrafter"/>
</dbReference>
<comment type="catalytic activity">
    <reaction evidence="1 12 15">
        <text>(2R)-3-phosphoglycerate + ATP = (2R)-3-phospho-glyceroyl phosphate + ADP</text>
        <dbReference type="Rhea" id="RHEA:14801"/>
        <dbReference type="ChEBI" id="CHEBI:30616"/>
        <dbReference type="ChEBI" id="CHEBI:57604"/>
        <dbReference type="ChEBI" id="CHEBI:58272"/>
        <dbReference type="ChEBI" id="CHEBI:456216"/>
        <dbReference type="EC" id="2.7.2.3"/>
    </reaction>
</comment>
<feature type="binding site" evidence="12">
    <location>
        <position position="120"/>
    </location>
    <ligand>
        <name>substrate</name>
    </ligand>
</feature>
<keyword evidence="12" id="KW-0324">Glycolysis</keyword>
<dbReference type="FunFam" id="3.40.50.1260:FF:000002">
    <property type="entry name" value="Phosphoglycerate kinase"/>
    <property type="match status" value="1"/>
</dbReference>
<gene>
    <name evidence="12" type="primary">pgk</name>
    <name evidence="16" type="ORF">PCE31106_02537</name>
</gene>
<evidence type="ECO:0000256" key="2">
    <source>
        <dbReference type="ARBA" id="ARBA00004496"/>
    </source>
</evidence>
<feature type="binding site" evidence="13">
    <location>
        <position position="153"/>
    </location>
    <ligand>
        <name>(2R)-3-phosphoglycerate</name>
        <dbReference type="ChEBI" id="CHEBI:58272"/>
    </ligand>
</feature>
<evidence type="ECO:0000256" key="14">
    <source>
        <dbReference type="PIRSR" id="PIRSR000724-2"/>
    </source>
</evidence>
<keyword evidence="10 12" id="KW-0418">Kinase</keyword>
<keyword evidence="11 12" id="KW-0067">ATP-binding</keyword>
<protein>
    <recommendedName>
        <fullName evidence="6 12">Phosphoglycerate kinase</fullName>
        <ecNumber evidence="6 12">2.7.2.3</ecNumber>
    </recommendedName>
</protein>
<evidence type="ECO:0000256" key="11">
    <source>
        <dbReference type="ARBA" id="ARBA00022840"/>
    </source>
</evidence>
<reference evidence="16 17" key="1">
    <citation type="submission" date="2019-08" db="EMBL/GenBank/DDBJ databases">
        <authorList>
            <person name="Peeters C."/>
        </authorList>
    </citation>
    <scope>NUCLEOTIDE SEQUENCE [LARGE SCALE GENOMIC DNA]</scope>
    <source>
        <strain evidence="16 17">LMG 31106</strain>
    </source>
</reference>
<comment type="pathway">
    <text evidence="3">Carbohydrate biosynthesis; Calvin cycle.</text>
</comment>
<dbReference type="GO" id="GO:0005524">
    <property type="term" value="F:ATP binding"/>
    <property type="evidence" value="ECO:0007669"/>
    <property type="project" value="UniProtKB-KW"/>
</dbReference>
<dbReference type="RefSeq" id="WP_150563484.1">
    <property type="nucleotide sequence ID" value="NZ_CABPSL010000008.1"/>
</dbReference>
<evidence type="ECO:0000256" key="5">
    <source>
        <dbReference type="ARBA" id="ARBA00011245"/>
    </source>
</evidence>
<comment type="subcellular location">
    <subcellularLocation>
        <location evidence="2 12">Cytoplasm</location>
    </subcellularLocation>
</comment>
<comment type="similarity">
    <text evidence="4 12 15">Belongs to the phosphoglycerate kinase family.</text>
</comment>
<sequence length="401" mass="41276">MASVVRLSDLIAQGRLAGKRVFIRADMNVPQDDAGRITEDTRIRASVPAIQMALDAGAAVMVTSHLGRPTEGEFKPADSLAPVAQRLSELLGREVKLIANWVDGGFEVAPGTVVLLENCRVNRGEKKDNDELARKMAALCDVYVNDAFGTAHRAEATTHGIAKYAPVACAGPLLAAELEALGKALNAPARPLVAIVAGSKVSTKLTILQSLADKVDHLIVGGGIANTFMLAAGLPIGKSLAEADLVGQARSIIDAMAARGASVPIPTDVVCAKEFSATAEATVKAASDVAADDMILDIGPQTAATLAEQLAGAGTIVWNGPVGVFEFDQFGHGTETLARAIAAAKGFSIAGGGDTLAAIAKYGIADQVSYISTGGGAFLEFLEGKTLPAVDVLQQRASEGN</sequence>
<evidence type="ECO:0000256" key="6">
    <source>
        <dbReference type="ARBA" id="ARBA00013061"/>
    </source>
</evidence>
<dbReference type="GO" id="GO:0005829">
    <property type="term" value="C:cytosol"/>
    <property type="evidence" value="ECO:0007669"/>
    <property type="project" value="TreeGrafter"/>
</dbReference>
<feature type="binding site" evidence="12 14">
    <location>
        <position position="326"/>
    </location>
    <ligand>
        <name>ATP</name>
        <dbReference type="ChEBI" id="CHEBI:30616"/>
    </ligand>
</feature>
<proteinExistence type="inferred from homology"/>
<evidence type="ECO:0000256" key="1">
    <source>
        <dbReference type="ARBA" id="ARBA00000642"/>
    </source>
</evidence>
<dbReference type="PANTHER" id="PTHR11406">
    <property type="entry name" value="PHOSPHOGLYCERATE KINASE"/>
    <property type="match status" value="1"/>
</dbReference>
<dbReference type="PANTHER" id="PTHR11406:SF23">
    <property type="entry name" value="PHOSPHOGLYCERATE KINASE 1, CHLOROPLASTIC-RELATED"/>
    <property type="match status" value="1"/>
</dbReference>
<organism evidence="16 17">
    <name type="scientific">Pandoraea cepalis</name>
    <dbReference type="NCBI Taxonomy" id="2508294"/>
    <lineage>
        <taxon>Bacteria</taxon>
        <taxon>Pseudomonadati</taxon>
        <taxon>Pseudomonadota</taxon>
        <taxon>Betaproteobacteria</taxon>
        <taxon>Burkholderiales</taxon>
        <taxon>Burkholderiaceae</taxon>
        <taxon>Pandoraea</taxon>
    </lineage>
</organism>
<evidence type="ECO:0000256" key="4">
    <source>
        <dbReference type="ARBA" id="ARBA00008982"/>
    </source>
</evidence>
<dbReference type="AlphaFoldDB" id="A0A5E4VAM2"/>
<evidence type="ECO:0000256" key="13">
    <source>
        <dbReference type="PIRSR" id="PIRSR000724-1"/>
    </source>
</evidence>
<keyword evidence="9 12" id="KW-0547">Nucleotide-binding</keyword>
<feature type="binding site" evidence="12">
    <location>
        <position position="153"/>
    </location>
    <ligand>
        <name>substrate</name>
    </ligand>
</feature>
<comment type="pathway">
    <text evidence="12">Carbohydrate degradation; glycolysis; pyruvate from D-glyceraldehyde 3-phosphate: step 2/5.</text>
</comment>
<evidence type="ECO:0000256" key="3">
    <source>
        <dbReference type="ARBA" id="ARBA00005215"/>
    </source>
</evidence>
<evidence type="ECO:0000256" key="8">
    <source>
        <dbReference type="ARBA" id="ARBA00022679"/>
    </source>
</evidence>